<dbReference type="FunFam" id="3.20.20.60:FF:000004">
    <property type="entry name" value="5-keto-4-deoxy-D-glucarate aldolase"/>
    <property type="match status" value="1"/>
</dbReference>
<keyword evidence="9" id="KW-1185">Reference proteome</keyword>
<keyword evidence="4" id="KW-0456">Lyase</keyword>
<dbReference type="Gene3D" id="3.20.20.60">
    <property type="entry name" value="Phosphoenolpyruvate-binding domains"/>
    <property type="match status" value="1"/>
</dbReference>
<name>A0A371B3Q4_9BRAD</name>
<evidence type="ECO:0000256" key="5">
    <source>
        <dbReference type="ARBA" id="ARBA00023317"/>
    </source>
</evidence>
<evidence type="ECO:0000256" key="4">
    <source>
        <dbReference type="ARBA" id="ARBA00023239"/>
    </source>
</evidence>
<dbReference type="InterPro" id="IPR040442">
    <property type="entry name" value="Pyrv_kinase-like_dom_sf"/>
</dbReference>
<comment type="caution">
    <text evidence="8">The sequence shown here is derived from an EMBL/GenBank/DDBJ whole genome shotgun (WGS) entry which is preliminary data.</text>
</comment>
<organism evidence="8 9">
    <name type="scientific">Undibacter mobilis</name>
    <dbReference type="NCBI Taxonomy" id="2292256"/>
    <lineage>
        <taxon>Bacteria</taxon>
        <taxon>Pseudomonadati</taxon>
        <taxon>Pseudomonadota</taxon>
        <taxon>Alphaproteobacteria</taxon>
        <taxon>Hyphomicrobiales</taxon>
        <taxon>Nitrobacteraceae</taxon>
        <taxon>Undibacter</taxon>
    </lineage>
</organism>
<dbReference type="InterPro" id="IPR005000">
    <property type="entry name" value="Aldolase/citrate-lyase_domain"/>
</dbReference>
<dbReference type="EMBL" id="QRGO01000002">
    <property type="protein sequence ID" value="RDV02216.1"/>
    <property type="molecule type" value="Genomic_DNA"/>
</dbReference>
<evidence type="ECO:0000256" key="3">
    <source>
        <dbReference type="ARBA" id="ARBA00022723"/>
    </source>
</evidence>
<gene>
    <name evidence="8" type="ORF">DXH78_16630</name>
</gene>
<accession>A0A371B3Q4</accession>
<comment type="catalytic activity">
    <reaction evidence="6">
        <text>D-glyceraldehyde + pyruvate = 2-dehydro-3-deoxy-L-galactonate</text>
        <dbReference type="Rhea" id="RHEA:80055"/>
        <dbReference type="ChEBI" id="CHEBI:15361"/>
        <dbReference type="ChEBI" id="CHEBI:17378"/>
        <dbReference type="ChEBI" id="CHEBI:75545"/>
    </reaction>
</comment>
<dbReference type="GO" id="GO:0046872">
    <property type="term" value="F:metal ion binding"/>
    <property type="evidence" value="ECO:0007669"/>
    <property type="project" value="UniProtKB-KW"/>
</dbReference>
<dbReference type="Pfam" id="PF03328">
    <property type="entry name" value="HpcH_HpaI"/>
    <property type="match status" value="1"/>
</dbReference>
<dbReference type="InterPro" id="IPR015813">
    <property type="entry name" value="Pyrv/PenolPyrv_kinase-like_dom"/>
</dbReference>
<evidence type="ECO:0000313" key="8">
    <source>
        <dbReference type="EMBL" id="RDV02216.1"/>
    </source>
</evidence>
<evidence type="ECO:0000256" key="6">
    <source>
        <dbReference type="ARBA" id="ARBA00045074"/>
    </source>
</evidence>
<evidence type="ECO:0000256" key="2">
    <source>
        <dbReference type="ARBA" id="ARBA00005568"/>
    </source>
</evidence>
<dbReference type="SUPFAM" id="SSF51621">
    <property type="entry name" value="Phosphoenolpyruvate/pyruvate domain"/>
    <property type="match status" value="1"/>
</dbReference>
<dbReference type="AlphaFoldDB" id="A0A371B3Q4"/>
<reference evidence="9" key="1">
    <citation type="submission" date="2018-08" db="EMBL/GenBank/DDBJ databases">
        <authorList>
            <person name="Kim S.-J."/>
            <person name="Jung G.-Y."/>
        </authorList>
    </citation>
    <scope>NUCLEOTIDE SEQUENCE [LARGE SCALE GENOMIC DNA]</scope>
    <source>
        <strain evidence="9">GY_H</strain>
    </source>
</reference>
<evidence type="ECO:0000313" key="9">
    <source>
        <dbReference type="Proteomes" id="UP000263993"/>
    </source>
</evidence>
<feature type="domain" description="HpcH/HpaI aldolase/citrate lyase" evidence="7">
    <location>
        <begin position="19"/>
        <end position="243"/>
    </location>
</feature>
<comment type="cofactor">
    <cofactor evidence="1">
        <name>a divalent metal cation</name>
        <dbReference type="ChEBI" id="CHEBI:60240"/>
    </cofactor>
</comment>
<dbReference type="GO" id="GO:0005737">
    <property type="term" value="C:cytoplasm"/>
    <property type="evidence" value="ECO:0007669"/>
    <property type="project" value="TreeGrafter"/>
</dbReference>
<dbReference type="PANTHER" id="PTHR30502:SF4">
    <property type="entry name" value="5-KETO-4-DEOXY-D-GLUCARATE ALDOLASE"/>
    <property type="match status" value="1"/>
</dbReference>
<dbReference type="RefSeq" id="WP_115518338.1">
    <property type="nucleotide sequence ID" value="NZ_QRGO01000002.1"/>
</dbReference>
<evidence type="ECO:0000259" key="7">
    <source>
        <dbReference type="Pfam" id="PF03328"/>
    </source>
</evidence>
<evidence type="ECO:0000256" key="1">
    <source>
        <dbReference type="ARBA" id="ARBA00001968"/>
    </source>
</evidence>
<dbReference type="Proteomes" id="UP000263993">
    <property type="component" value="Unassembled WGS sequence"/>
</dbReference>
<keyword evidence="3" id="KW-0479">Metal-binding</keyword>
<dbReference type="GO" id="GO:0016832">
    <property type="term" value="F:aldehyde-lyase activity"/>
    <property type="evidence" value="ECO:0007669"/>
    <property type="project" value="UniProtKB-ARBA"/>
</dbReference>
<dbReference type="OrthoDB" id="9802624at2"/>
<dbReference type="PANTHER" id="PTHR30502">
    <property type="entry name" value="2-KETO-3-DEOXY-L-RHAMNONATE ALDOLASE"/>
    <property type="match status" value="1"/>
</dbReference>
<proteinExistence type="inferred from homology"/>
<sequence length="256" mass="27521">MTEFRRNAFKAGLRAKKLQIGLWQSLCSNIAAEICSDSGFDWLLLDTEHSPNEIPDLLSQLQAIEKGTATGIIRPAWNDAVLIKRCLDIGAQTLLIPYVQSVEEAKAAVAATRYPPHGIRGVSVAARASRYGRVPGYLTKANEEICVLVQVETRQSLDAIEGIAAVEGVDGVFIGPSDLAASLGHLGNPQHADVQAAMKEAVERLTKVGKPAGILTGNEEEARRYIDWGYLFVAVGSDVGLLAKSADTLARKFKPA</sequence>
<protein>
    <submittedName>
        <fullName evidence="8">4-hydroxy-2-oxo-heptane-1,7-dioate aldolase</fullName>
    </submittedName>
</protein>
<keyword evidence="5" id="KW-0670">Pyruvate</keyword>
<dbReference type="InterPro" id="IPR050251">
    <property type="entry name" value="HpcH-HpaI_aldolase"/>
</dbReference>
<comment type="similarity">
    <text evidence="2">Belongs to the HpcH/HpaI aldolase family.</text>
</comment>